<name>A0A9W8LQY2_9FUNG</name>
<feature type="non-terminal residue" evidence="2">
    <location>
        <position position="54"/>
    </location>
</feature>
<dbReference type="EMBL" id="JANBUO010003056">
    <property type="protein sequence ID" value="KAJ2793021.1"/>
    <property type="molecule type" value="Genomic_DNA"/>
</dbReference>
<comment type="caution">
    <text evidence="2">The sequence shown here is derived from an EMBL/GenBank/DDBJ whole genome shotgun (WGS) entry which is preliminary data.</text>
</comment>
<evidence type="ECO:0000256" key="1">
    <source>
        <dbReference type="SAM" id="MobiDB-lite"/>
    </source>
</evidence>
<accession>A0A9W8LQY2</accession>
<dbReference type="OrthoDB" id="7773036at2759"/>
<evidence type="ECO:0000313" key="2">
    <source>
        <dbReference type="EMBL" id="KAJ2793021.1"/>
    </source>
</evidence>
<dbReference type="InterPro" id="IPR036052">
    <property type="entry name" value="TrpB-like_PALP_sf"/>
</dbReference>
<reference evidence="2" key="1">
    <citation type="submission" date="2022-07" db="EMBL/GenBank/DDBJ databases">
        <title>Phylogenomic reconstructions and comparative analyses of Kickxellomycotina fungi.</title>
        <authorList>
            <person name="Reynolds N.K."/>
            <person name="Stajich J.E."/>
            <person name="Barry K."/>
            <person name="Grigoriev I.V."/>
            <person name="Crous P."/>
            <person name="Smith M.E."/>
        </authorList>
    </citation>
    <scope>NUCLEOTIDE SEQUENCE</scope>
    <source>
        <strain evidence="2">NRRL 1565</strain>
    </source>
</reference>
<dbReference type="Gene3D" id="3.40.50.1100">
    <property type="match status" value="1"/>
</dbReference>
<feature type="region of interest" description="Disordered" evidence="1">
    <location>
        <begin position="1"/>
        <end position="27"/>
    </location>
</feature>
<proteinExistence type="predicted"/>
<sequence>MTHTTDTTQRSNKPPPPGMHVPTPLLYSTSMSKQAGYNVWLKLENMQPTQSFKI</sequence>
<gene>
    <name evidence="2" type="ORF">H4R20_006672</name>
</gene>
<evidence type="ECO:0000313" key="3">
    <source>
        <dbReference type="Proteomes" id="UP001140094"/>
    </source>
</evidence>
<organism evidence="2 3">
    <name type="scientific">Coemansia guatemalensis</name>
    <dbReference type="NCBI Taxonomy" id="2761395"/>
    <lineage>
        <taxon>Eukaryota</taxon>
        <taxon>Fungi</taxon>
        <taxon>Fungi incertae sedis</taxon>
        <taxon>Zoopagomycota</taxon>
        <taxon>Kickxellomycotina</taxon>
        <taxon>Kickxellomycetes</taxon>
        <taxon>Kickxellales</taxon>
        <taxon>Kickxellaceae</taxon>
        <taxon>Coemansia</taxon>
    </lineage>
</organism>
<dbReference type="SUPFAM" id="SSF53686">
    <property type="entry name" value="Tryptophan synthase beta subunit-like PLP-dependent enzymes"/>
    <property type="match status" value="1"/>
</dbReference>
<feature type="compositionally biased region" description="Polar residues" evidence="1">
    <location>
        <begin position="1"/>
        <end position="12"/>
    </location>
</feature>
<keyword evidence="3" id="KW-1185">Reference proteome</keyword>
<protein>
    <submittedName>
        <fullName evidence="2">Uncharacterized protein</fullName>
    </submittedName>
</protein>
<dbReference type="Proteomes" id="UP001140094">
    <property type="component" value="Unassembled WGS sequence"/>
</dbReference>
<dbReference type="AlphaFoldDB" id="A0A9W8LQY2"/>